<evidence type="ECO:0000256" key="3">
    <source>
        <dbReference type="ARBA" id="ARBA00022618"/>
    </source>
</evidence>
<dbReference type="Gene3D" id="3.10.20.310">
    <property type="entry name" value="membrane protein fhac"/>
    <property type="match status" value="1"/>
</dbReference>
<dbReference type="PANTHER" id="PTHR37820:SF1">
    <property type="entry name" value="CELL DIVISION PROTEIN FTSQ"/>
    <property type="match status" value="1"/>
</dbReference>
<comment type="subcellular location">
    <subcellularLocation>
        <location evidence="1">Membrane</location>
    </subcellularLocation>
</comment>
<dbReference type="GO" id="GO:0005886">
    <property type="term" value="C:plasma membrane"/>
    <property type="evidence" value="ECO:0007669"/>
    <property type="project" value="TreeGrafter"/>
</dbReference>
<comment type="caution">
    <text evidence="10">The sequence shown here is derived from an EMBL/GenBank/DDBJ whole genome shotgun (WGS) entry which is preliminary data.</text>
</comment>
<proteinExistence type="predicted"/>
<accession>A0A9D1H3Z7</accession>
<dbReference type="InterPro" id="IPR034746">
    <property type="entry name" value="POTRA"/>
</dbReference>
<dbReference type="PROSITE" id="PS51779">
    <property type="entry name" value="POTRA"/>
    <property type="match status" value="1"/>
</dbReference>
<dbReference type="Proteomes" id="UP000824165">
    <property type="component" value="Unassembled WGS sequence"/>
</dbReference>
<keyword evidence="7" id="KW-0131">Cell cycle</keyword>
<sequence>MSTKNGRENRRRRQQRLRMQRIRAAVALAAAAVIAAVILFATPIFNIRSISVSGNSVVTLDQINDCIGDTVGKNLFATWSSSIEKRLKTIAYIDEAEVSKSLIPPMLYVSIKECETAAYFEFEGKQVILNSELKVLDDSNTFPLDGVPLIRGIEPKGYTVGRTFELEDAEKESALSIFLKTMSDTGQLGNVLYLDLTSITDIKFSYRGMIDVSCGSALEFDKKLRMFKAVITSGSIGENARGEIDLSNPEQAVYTQ</sequence>
<keyword evidence="3" id="KW-0132">Cell division</keyword>
<organism evidence="10 11">
    <name type="scientific">Candidatus Ornithomonoglobus intestinigallinarum</name>
    <dbReference type="NCBI Taxonomy" id="2840894"/>
    <lineage>
        <taxon>Bacteria</taxon>
        <taxon>Bacillati</taxon>
        <taxon>Bacillota</taxon>
        <taxon>Clostridia</taxon>
        <taxon>Candidatus Ornithomonoglobus</taxon>
    </lineage>
</organism>
<evidence type="ECO:0000256" key="8">
    <source>
        <dbReference type="SAM" id="Phobius"/>
    </source>
</evidence>
<keyword evidence="2" id="KW-1003">Cell membrane</keyword>
<name>A0A9D1H3Z7_9FIRM</name>
<evidence type="ECO:0000313" key="10">
    <source>
        <dbReference type="EMBL" id="HIT85940.1"/>
    </source>
</evidence>
<dbReference type="InterPro" id="IPR013685">
    <property type="entry name" value="POTRA_FtsQ_type"/>
</dbReference>
<feature type="transmembrane region" description="Helical" evidence="8">
    <location>
        <begin position="21"/>
        <end position="45"/>
    </location>
</feature>
<dbReference type="InterPro" id="IPR050487">
    <property type="entry name" value="FtsQ_DivIB"/>
</dbReference>
<dbReference type="EMBL" id="DVLU01000091">
    <property type="protein sequence ID" value="HIT85940.1"/>
    <property type="molecule type" value="Genomic_DNA"/>
</dbReference>
<keyword evidence="5 8" id="KW-1133">Transmembrane helix</keyword>
<evidence type="ECO:0000313" key="11">
    <source>
        <dbReference type="Proteomes" id="UP000824165"/>
    </source>
</evidence>
<evidence type="ECO:0000256" key="6">
    <source>
        <dbReference type="ARBA" id="ARBA00023136"/>
    </source>
</evidence>
<evidence type="ECO:0000256" key="7">
    <source>
        <dbReference type="ARBA" id="ARBA00023306"/>
    </source>
</evidence>
<gene>
    <name evidence="10" type="ORF">IAA60_08590</name>
</gene>
<evidence type="ECO:0000259" key="9">
    <source>
        <dbReference type="PROSITE" id="PS51779"/>
    </source>
</evidence>
<evidence type="ECO:0000256" key="1">
    <source>
        <dbReference type="ARBA" id="ARBA00004370"/>
    </source>
</evidence>
<dbReference type="PANTHER" id="PTHR37820">
    <property type="entry name" value="CELL DIVISION PROTEIN DIVIB"/>
    <property type="match status" value="1"/>
</dbReference>
<evidence type="ECO:0000256" key="2">
    <source>
        <dbReference type="ARBA" id="ARBA00022475"/>
    </source>
</evidence>
<dbReference type="AlphaFoldDB" id="A0A9D1H3Z7"/>
<protein>
    <submittedName>
        <fullName evidence="10">FtsQ-type POTRA domain-containing protein</fullName>
    </submittedName>
</protein>
<reference evidence="10" key="2">
    <citation type="journal article" date="2021" name="PeerJ">
        <title>Extensive microbial diversity within the chicken gut microbiome revealed by metagenomics and culture.</title>
        <authorList>
            <person name="Gilroy R."/>
            <person name="Ravi A."/>
            <person name="Getino M."/>
            <person name="Pursley I."/>
            <person name="Horton D.L."/>
            <person name="Alikhan N.F."/>
            <person name="Baker D."/>
            <person name="Gharbi K."/>
            <person name="Hall N."/>
            <person name="Watson M."/>
            <person name="Adriaenssens E.M."/>
            <person name="Foster-Nyarko E."/>
            <person name="Jarju S."/>
            <person name="Secka A."/>
            <person name="Antonio M."/>
            <person name="Oren A."/>
            <person name="Chaudhuri R.R."/>
            <person name="La Ragione R."/>
            <person name="Hildebrand F."/>
            <person name="Pallen M.J."/>
        </authorList>
    </citation>
    <scope>NUCLEOTIDE SEQUENCE</scope>
    <source>
        <strain evidence="10">CHK181-108</strain>
    </source>
</reference>
<dbReference type="Pfam" id="PF08478">
    <property type="entry name" value="POTRA_1"/>
    <property type="match status" value="1"/>
</dbReference>
<evidence type="ECO:0000256" key="5">
    <source>
        <dbReference type="ARBA" id="ARBA00022989"/>
    </source>
</evidence>
<evidence type="ECO:0000256" key="4">
    <source>
        <dbReference type="ARBA" id="ARBA00022692"/>
    </source>
</evidence>
<keyword evidence="4 8" id="KW-0812">Transmembrane</keyword>
<keyword evidence="6 8" id="KW-0472">Membrane</keyword>
<dbReference type="GO" id="GO:0051301">
    <property type="term" value="P:cell division"/>
    <property type="evidence" value="ECO:0007669"/>
    <property type="project" value="UniProtKB-KW"/>
</dbReference>
<reference evidence="10" key="1">
    <citation type="submission" date="2020-10" db="EMBL/GenBank/DDBJ databases">
        <authorList>
            <person name="Gilroy R."/>
        </authorList>
    </citation>
    <scope>NUCLEOTIDE SEQUENCE</scope>
    <source>
        <strain evidence="10">CHK181-108</strain>
    </source>
</reference>
<feature type="domain" description="POTRA" evidence="9">
    <location>
        <begin position="45"/>
        <end position="116"/>
    </location>
</feature>